<evidence type="ECO:0000313" key="3">
    <source>
        <dbReference type="EMBL" id="SHE51928.1"/>
    </source>
</evidence>
<feature type="transmembrane region" description="Helical" evidence="1">
    <location>
        <begin position="15"/>
        <end position="35"/>
    </location>
</feature>
<feature type="transmembrane region" description="Helical" evidence="1">
    <location>
        <begin position="42"/>
        <end position="59"/>
    </location>
</feature>
<dbReference type="PIRSF" id="PIRSF006162">
    <property type="entry name" value="PgpA"/>
    <property type="match status" value="1"/>
</dbReference>
<dbReference type="GO" id="GO:0008962">
    <property type="term" value="F:phosphatidylglycerophosphatase activity"/>
    <property type="evidence" value="ECO:0007669"/>
    <property type="project" value="InterPro"/>
</dbReference>
<dbReference type="SUPFAM" id="SSF101307">
    <property type="entry name" value="YutG-like"/>
    <property type="match status" value="1"/>
</dbReference>
<proteinExistence type="predicted"/>
<organism evidence="3 4">
    <name type="scientific">Flavisolibacter ginsengisoli DSM 18119</name>
    <dbReference type="NCBI Taxonomy" id="1121884"/>
    <lineage>
        <taxon>Bacteria</taxon>
        <taxon>Pseudomonadati</taxon>
        <taxon>Bacteroidota</taxon>
        <taxon>Chitinophagia</taxon>
        <taxon>Chitinophagales</taxon>
        <taxon>Chitinophagaceae</taxon>
        <taxon>Flavisolibacter</taxon>
    </lineage>
</organism>
<dbReference type="InterPro" id="IPR036681">
    <property type="entry name" value="PgpA-like_sf"/>
</dbReference>
<keyword evidence="1" id="KW-0812">Transmembrane</keyword>
<sequence length="149" mass="16525">MIIAKLISTCLGIGYIRKGAGTVAAFIGCIAWYFIQVRGVNALFDLITILVITIFGIWSASVVEIEWGKDSNRVVIDELLGMCISLFLIPAELKYIALAFVFFRFFDIVKPLYIRKAEVLPGGWGVMADDVLAGIYSNILLHIVVKMSF</sequence>
<dbReference type="EMBL" id="FQUU01000002">
    <property type="protein sequence ID" value="SHE51928.1"/>
    <property type="molecule type" value="Genomic_DNA"/>
</dbReference>
<accession>A0A1M4U5I5</accession>
<reference evidence="3 4" key="1">
    <citation type="submission" date="2016-11" db="EMBL/GenBank/DDBJ databases">
        <authorList>
            <person name="Jaros S."/>
            <person name="Januszkiewicz K."/>
            <person name="Wedrychowicz H."/>
        </authorList>
    </citation>
    <scope>NUCLEOTIDE SEQUENCE [LARGE SCALE GENOMIC DNA]</scope>
    <source>
        <strain evidence="3 4">DSM 18119</strain>
    </source>
</reference>
<dbReference type="RefSeq" id="WP_072833696.1">
    <property type="nucleotide sequence ID" value="NZ_FQUU01000002.1"/>
</dbReference>
<dbReference type="STRING" id="1121884.SAMN02745131_00531"/>
<evidence type="ECO:0000256" key="1">
    <source>
        <dbReference type="SAM" id="Phobius"/>
    </source>
</evidence>
<name>A0A1M4U5I5_9BACT</name>
<dbReference type="PANTHER" id="PTHR36305">
    <property type="entry name" value="PHOSPHATIDYLGLYCEROPHOSPHATASE A"/>
    <property type="match status" value="1"/>
</dbReference>
<keyword evidence="1" id="KW-0472">Membrane</keyword>
<dbReference type="AlphaFoldDB" id="A0A1M4U5I5"/>
<evidence type="ECO:0000313" key="4">
    <source>
        <dbReference type="Proteomes" id="UP000184048"/>
    </source>
</evidence>
<dbReference type="Pfam" id="PF04608">
    <property type="entry name" value="PgpA"/>
    <property type="match status" value="1"/>
</dbReference>
<gene>
    <name evidence="3" type="ORF">SAMN02745131_00531</name>
</gene>
<keyword evidence="4" id="KW-1185">Reference proteome</keyword>
<dbReference type="PROSITE" id="PS51257">
    <property type="entry name" value="PROKAR_LIPOPROTEIN"/>
    <property type="match status" value="1"/>
</dbReference>
<protein>
    <submittedName>
        <fullName evidence="3">Phosphatidylglycerophosphatase A</fullName>
    </submittedName>
</protein>
<keyword evidence="1" id="KW-1133">Transmembrane helix</keyword>
<evidence type="ECO:0000259" key="2">
    <source>
        <dbReference type="Pfam" id="PF04608"/>
    </source>
</evidence>
<dbReference type="PANTHER" id="PTHR36305:SF1">
    <property type="entry name" value="PHOSPHATIDYLGLYCEROPHOSPHATASE A"/>
    <property type="match status" value="1"/>
</dbReference>
<dbReference type="CDD" id="cd06971">
    <property type="entry name" value="PgpA"/>
    <property type="match status" value="1"/>
</dbReference>
<feature type="domain" description="YutG/PgpA" evidence="2">
    <location>
        <begin position="7"/>
        <end position="144"/>
    </location>
</feature>
<dbReference type="OrthoDB" id="9804091at2"/>
<feature type="transmembrane region" description="Helical" evidence="1">
    <location>
        <begin position="79"/>
        <end position="106"/>
    </location>
</feature>
<dbReference type="InterPro" id="IPR007686">
    <property type="entry name" value="YutG/PgpA"/>
</dbReference>
<dbReference type="Proteomes" id="UP000184048">
    <property type="component" value="Unassembled WGS sequence"/>
</dbReference>
<dbReference type="GO" id="GO:0006629">
    <property type="term" value="P:lipid metabolic process"/>
    <property type="evidence" value="ECO:0007669"/>
    <property type="project" value="InterPro"/>
</dbReference>
<dbReference type="InterPro" id="IPR026037">
    <property type="entry name" value="PgpA"/>
</dbReference>